<protein>
    <submittedName>
        <fullName evidence="5">Endonuclease yncB</fullName>
        <ecNumber evidence="5">3.1.-.-</ecNumber>
    </submittedName>
</protein>
<dbReference type="Pfam" id="PF00565">
    <property type="entry name" value="SNase"/>
    <property type="match status" value="1"/>
</dbReference>
<dbReference type="Proteomes" id="UP000255417">
    <property type="component" value="Unassembled WGS sequence"/>
</dbReference>
<dbReference type="GO" id="GO:0004519">
    <property type="term" value="F:endonuclease activity"/>
    <property type="evidence" value="ECO:0007669"/>
    <property type="project" value="UniProtKB-KW"/>
</dbReference>
<dbReference type="EC" id="3.1.-.-" evidence="5"/>
<dbReference type="GO" id="GO:0003676">
    <property type="term" value="F:nucleic acid binding"/>
    <property type="evidence" value="ECO:0007669"/>
    <property type="project" value="InterPro"/>
</dbReference>
<evidence type="ECO:0000256" key="3">
    <source>
        <dbReference type="ARBA" id="ARBA00022801"/>
    </source>
</evidence>
<name>A0A379C739_9PAST</name>
<dbReference type="SMART" id="SM00318">
    <property type="entry name" value="SNc"/>
    <property type="match status" value="1"/>
</dbReference>
<proteinExistence type="predicted"/>
<dbReference type="RefSeq" id="WP_115314724.1">
    <property type="nucleotide sequence ID" value="NZ_LWIF01000001.1"/>
</dbReference>
<dbReference type="PROSITE" id="PS01123">
    <property type="entry name" value="TNASE_1"/>
    <property type="match status" value="1"/>
</dbReference>
<keyword evidence="3 5" id="KW-0378">Hydrolase</keyword>
<dbReference type="Gene3D" id="2.40.50.90">
    <property type="match status" value="1"/>
</dbReference>
<sequence>MKKLILFVLLQALIFISLPVNAKPFRSLQCKIVGVSDGDTVRCLYNNKPLKVRLLYIDAPESSQPFGKKSMQLLSRLVFKKYVTLKIQGYDRYNRVLGVIYDKNLNVNLKMVQAGLAWAYRYNSQDIYRNAQQKAKSHGLGLWRDKSPIEPYEWRKSQKLRHQNTKKTRANSLKNGAVNCKHRLSCKKISSYNLAVQYFHQCAWGKHLDGNNDGIPCNKLYRK</sequence>
<dbReference type="EMBL" id="UGTA01000001">
    <property type="protein sequence ID" value="SUB58192.1"/>
    <property type="molecule type" value="Genomic_DNA"/>
</dbReference>
<keyword evidence="1" id="KW-0540">Nuclease</keyword>
<dbReference type="PROSITE" id="PS50830">
    <property type="entry name" value="TNASE_3"/>
    <property type="match status" value="1"/>
</dbReference>
<evidence type="ECO:0000256" key="1">
    <source>
        <dbReference type="ARBA" id="ARBA00022722"/>
    </source>
</evidence>
<feature type="domain" description="TNase-like" evidence="4">
    <location>
        <begin position="26"/>
        <end position="145"/>
    </location>
</feature>
<dbReference type="SUPFAM" id="SSF50199">
    <property type="entry name" value="Staphylococcal nuclease"/>
    <property type="match status" value="1"/>
</dbReference>
<dbReference type="InterPro" id="IPR035437">
    <property type="entry name" value="SNase_OB-fold_sf"/>
</dbReference>
<evidence type="ECO:0000313" key="5">
    <source>
        <dbReference type="EMBL" id="SUB58192.1"/>
    </source>
</evidence>
<keyword evidence="2 5" id="KW-0255">Endonuclease</keyword>
<evidence type="ECO:0000256" key="2">
    <source>
        <dbReference type="ARBA" id="ARBA00022759"/>
    </source>
</evidence>
<dbReference type="InterPro" id="IPR002071">
    <property type="entry name" value="Thermonucl_AS"/>
</dbReference>
<gene>
    <name evidence="5" type="primary">yncB</name>
    <name evidence="5" type="ORF">NCTC12872_00142</name>
</gene>
<reference evidence="5 6" key="1">
    <citation type="submission" date="2018-06" db="EMBL/GenBank/DDBJ databases">
        <authorList>
            <consortium name="Pathogen Informatics"/>
            <person name="Doyle S."/>
        </authorList>
    </citation>
    <scope>NUCLEOTIDE SEQUENCE [LARGE SCALE GENOMIC DNA]</scope>
    <source>
        <strain evidence="5 6">NCTC12872</strain>
    </source>
</reference>
<dbReference type="AlphaFoldDB" id="A0A379C739"/>
<organism evidence="5 6">
    <name type="scientific">Phocoenobacter uteri</name>
    <dbReference type="NCBI Taxonomy" id="146806"/>
    <lineage>
        <taxon>Bacteria</taxon>
        <taxon>Pseudomonadati</taxon>
        <taxon>Pseudomonadota</taxon>
        <taxon>Gammaproteobacteria</taxon>
        <taxon>Pasteurellales</taxon>
        <taxon>Pasteurellaceae</taxon>
        <taxon>Phocoenobacter</taxon>
    </lineage>
</organism>
<evidence type="ECO:0000313" key="6">
    <source>
        <dbReference type="Proteomes" id="UP000255417"/>
    </source>
</evidence>
<dbReference type="PANTHER" id="PTHR12302">
    <property type="entry name" value="EBNA2 BINDING PROTEIN P100"/>
    <property type="match status" value="1"/>
</dbReference>
<accession>A0A379C739</accession>
<keyword evidence="6" id="KW-1185">Reference proteome</keyword>
<dbReference type="CDD" id="cd00175">
    <property type="entry name" value="SNc"/>
    <property type="match status" value="1"/>
</dbReference>
<dbReference type="PANTHER" id="PTHR12302:SF3">
    <property type="entry name" value="SERINE_THREONINE-PROTEIN KINASE 31"/>
    <property type="match status" value="1"/>
</dbReference>
<dbReference type="OrthoDB" id="9805504at2"/>
<dbReference type="InterPro" id="IPR016071">
    <property type="entry name" value="Staphylococal_nuclease_OB-fold"/>
</dbReference>
<evidence type="ECO:0000259" key="4">
    <source>
        <dbReference type="PROSITE" id="PS50830"/>
    </source>
</evidence>
<dbReference type="GO" id="GO:0016787">
    <property type="term" value="F:hydrolase activity"/>
    <property type="evidence" value="ECO:0007669"/>
    <property type="project" value="UniProtKB-KW"/>
</dbReference>